<keyword evidence="1" id="KW-0812">Transmembrane</keyword>
<evidence type="ECO:0000256" key="1">
    <source>
        <dbReference type="SAM" id="Phobius"/>
    </source>
</evidence>
<reference evidence="2" key="1">
    <citation type="submission" date="2021-01" db="EMBL/GenBank/DDBJ databases">
        <authorList>
            <consortium name="Genoscope - CEA"/>
            <person name="William W."/>
        </authorList>
    </citation>
    <scope>NUCLEOTIDE SEQUENCE</scope>
</reference>
<protein>
    <submittedName>
        <fullName evidence="2">Uncharacterized protein</fullName>
    </submittedName>
</protein>
<keyword evidence="1" id="KW-1133">Transmembrane helix</keyword>
<name>A0A8S1RSX8_9CILI</name>
<dbReference type="Proteomes" id="UP000692954">
    <property type="component" value="Unassembled WGS sequence"/>
</dbReference>
<evidence type="ECO:0000313" key="2">
    <source>
        <dbReference type="EMBL" id="CAD8131006.1"/>
    </source>
</evidence>
<dbReference type="AlphaFoldDB" id="A0A8S1RSX8"/>
<accession>A0A8S1RSX8</accession>
<comment type="caution">
    <text evidence="2">The sequence shown here is derived from an EMBL/GenBank/DDBJ whole genome shotgun (WGS) entry which is preliminary data.</text>
</comment>
<keyword evidence="3" id="KW-1185">Reference proteome</keyword>
<keyword evidence="1" id="KW-0472">Membrane</keyword>
<gene>
    <name evidence="2" type="ORF">PSON_ATCC_30995.1.T3570003</name>
</gene>
<feature type="transmembrane region" description="Helical" evidence="1">
    <location>
        <begin position="60"/>
        <end position="81"/>
    </location>
</feature>
<dbReference type="EMBL" id="CAJJDN010000357">
    <property type="protein sequence ID" value="CAD8131006.1"/>
    <property type="molecule type" value="Genomic_DNA"/>
</dbReference>
<proteinExistence type="predicted"/>
<evidence type="ECO:0000313" key="3">
    <source>
        <dbReference type="Proteomes" id="UP000692954"/>
    </source>
</evidence>
<organism evidence="2 3">
    <name type="scientific">Paramecium sonneborni</name>
    <dbReference type="NCBI Taxonomy" id="65129"/>
    <lineage>
        <taxon>Eukaryota</taxon>
        <taxon>Sar</taxon>
        <taxon>Alveolata</taxon>
        <taxon>Ciliophora</taxon>
        <taxon>Intramacronucleata</taxon>
        <taxon>Oligohymenophorea</taxon>
        <taxon>Peniculida</taxon>
        <taxon>Parameciidae</taxon>
        <taxon>Paramecium</taxon>
    </lineage>
</organism>
<sequence>MQPFFILKKQEVMREIELEFKDFLISKCKIHSTIQKDVYKLLKNQRSAQKYSQIKKYQKLFICVDFMSKYFYLYVLIMNFMQI</sequence>